<feature type="transmembrane region" description="Helical" evidence="1">
    <location>
        <begin position="284"/>
        <end position="307"/>
    </location>
</feature>
<feature type="transmembrane region" description="Helical" evidence="1">
    <location>
        <begin position="349"/>
        <end position="368"/>
    </location>
</feature>
<keyword evidence="1" id="KW-0812">Transmembrane</keyword>
<keyword evidence="1" id="KW-1133">Transmembrane helix</keyword>
<feature type="transmembrane region" description="Helical" evidence="1">
    <location>
        <begin position="93"/>
        <end position="115"/>
    </location>
</feature>
<gene>
    <name evidence="2" type="ORF">A2572_04945</name>
</gene>
<feature type="transmembrane region" description="Helical" evidence="1">
    <location>
        <begin position="374"/>
        <end position="390"/>
    </location>
</feature>
<sequence length="553" mass="64375">MTTRILIFLLGLLLCLFVYPSSFFYPKDTLPDNNDSRLIAYIIGQVQNNIIERKPLYQATFFAPEPNTLTYSDLFLTTSLLTLPARLFTHNPIFIFNLGFILNFALTFFSSFLFFQKISKNLFHSVIATLLFNLSSYHLHYYPHMQVFNFWIFFAAIHNITNYLESKNIKYLHLFLIFTSLQLAETIFTTYLLFFASLFFVIARFRHWRNQSNPEYPGSWIKSKMTSLSYQYYSVFLIYPTIWILLLLPYAKTHFLYPEASRSIRDAAHFSLGLDEYFTKYQSWTIIAVLIISSASSLSAFFEAIFCKVRRAWSPARAGVYALQTRKFTRRENLSVTTKRMQTRNSTDWKNIFWFSVIMSLGPVLKIFDHTIKIFDLPIPLPYTIFYYFFPGFAGFRTPSRFILLALFAASALIAIRISKQAHLLQTKTKVAISMLVLSLLALESRLPLIGYPININPPTVYDEVKGLPKNTVVLELPIKLWNMSDHQIESVRSLYSLNHKQKRLNGYSGFATLEWIKLIEEINAFGFTPEIKQKLKTRGVTHIVQNNHLSEI</sequence>
<comment type="caution">
    <text evidence="2">The sequence shown here is derived from an EMBL/GenBank/DDBJ whole genome shotgun (WGS) entry which is preliminary data.</text>
</comment>
<reference evidence="2 3" key="1">
    <citation type="journal article" date="2016" name="Nat. Commun.">
        <title>Thousands of microbial genomes shed light on interconnected biogeochemical processes in an aquifer system.</title>
        <authorList>
            <person name="Anantharaman K."/>
            <person name="Brown C.T."/>
            <person name="Hug L.A."/>
            <person name="Sharon I."/>
            <person name="Castelle C.J."/>
            <person name="Probst A.J."/>
            <person name="Thomas B.C."/>
            <person name="Singh A."/>
            <person name="Wilkins M.J."/>
            <person name="Karaoz U."/>
            <person name="Brodie E.L."/>
            <person name="Williams K.H."/>
            <person name="Hubbard S.S."/>
            <person name="Banfield J.F."/>
        </authorList>
    </citation>
    <scope>NUCLEOTIDE SEQUENCE [LARGE SCALE GENOMIC DNA]</scope>
</reference>
<feature type="transmembrane region" description="Helical" evidence="1">
    <location>
        <begin position="122"/>
        <end position="141"/>
    </location>
</feature>
<name>A0A1F5FV14_9BACT</name>
<feature type="transmembrane region" description="Helical" evidence="1">
    <location>
        <begin position="171"/>
        <end position="202"/>
    </location>
</feature>
<accession>A0A1F5FV14</accession>
<evidence type="ECO:0000313" key="3">
    <source>
        <dbReference type="Proteomes" id="UP000179237"/>
    </source>
</evidence>
<proteinExistence type="predicted"/>
<protein>
    <recommendedName>
        <fullName evidence="4">Glycosyltransferase RgtA/B/C/D-like domain-containing protein</fullName>
    </recommendedName>
</protein>
<evidence type="ECO:0000256" key="1">
    <source>
        <dbReference type="SAM" id="Phobius"/>
    </source>
</evidence>
<feature type="transmembrane region" description="Helical" evidence="1">
    <location>
        <begin position="232"/>
        <end position="251"/>
    </location>
</feature>
<keyword evidence="1" id="KW-0472">Membrane</keyword>
<dbReference type="Proteomes" id="UP000179237">
    <property type="component" value="Unassembled WGS sequence"/>
</dbReference>
<organism evidence="2 3">
    <name type="scientific">Candidatus Collierbacteria bacterium RIFOXYD1_FULL_40_9</name>
    <dbReference type="NCBI Taxonomy" id="1817731"/>
    <lineage>
        <taxon>Bacteria</taxon>
        <taxon>Candidatus Collieribacteriota</taxon>
    </lineage>
</organism>
<dbReference type="EMBL" id="MFAQ01000016">
    <property type="protein sequence ID" value="OGD83457.1"/>
    <property type="molecule type" value="Genomic_DNA"/>
</dbReference>
<evidence type="ECO:0000313" key="2">
    <source>
        <dbReference type="EMBL" id="OGD83457.1"/>
    </source>
</evidence>
<evidence type="ECO:0008006" key="4">
    <source>
        <dbReference type="Google" id="ProtNLM"/>
    </source>
</evidence>
<dbReference type="AlphaFoldDB" id="A0A1F5FV14"/>
<feature type="transmembrane region" description="Helical" evidence="1">
    <location>
        <begin position="402"/>
        <end position="419"/>
    </location>
</feature>